<evidence type="ECO:0000313" key="14">
    <source>
        <dbReference type="EMBL" id="KAH9291399.1"/>
    </source>
</evidence>
<accession>A0AA38F3T6</accession>
<dbReference type="PANTHER" id="PTHR45136:SF2">
    <property type="entry name" value="ABC TRANSPORTER DOMAIN-CONTAINING PROTEIN"/>
    <property type="match status" value="1"/>
</dbReference>
<dbReference type="GO" id="GO:0005524">
    <property type="term" value="F:ATP binding"/>
    <property type="evidence" value="ECO:0007669"/>
    <property type="project" value="UniProtKB-KW"/>
</dbReference>
<dbReference type="SUPFAM" id="SSF52540">
    <property type="entry name" value="P-loop containing nucleoside triphosphate hydrolases"/>
    <property type="match status" value="2"/>
</dbReference>
<dbReference type="GO" id="GO:0005886">
    <property type="term" value="C:plasma membrane"/>
    <property type="evidence" value="ECO:0007669"/>
    <property type="project" value="UniProtKB-SubCell"/>
</dbReference>
<dbReference type="GO" id="GO:0016887">
    <property type="term" value="F:ATP hydrolysis activity"/>
    <property type="evidence" value="ECO:0007669"/>
    <property type="project" value="InterPro"/>
</dbReference>
<proteinExistence type="inferred from homology"/>
<evidence type="ECO:0000256" key="3">
    <source>
        <dbReference type="ARBA" id="ARBA00022448"/>
    </source>
</evidence>
<feature type="transmembrane region" description="Helical" evidence="11">
    <location>
        <begin position="179"/>
        <end position="200"/>
    </location>
</feature>
<dbReference type="InterPro" id="IPR011527">
    <property type="entry name" value="ABC1_TM_dom"/>
</dbReference>
<dbReference type="EMBL" id="JAHRHJ020003641">
    <property type="protein sequence ID" value="KAH9291399.1"/>
    <property type="molecule type" value="Genomic_DNA"/>
</dbReference>
<dbReference type="FunFam" id="3.40.50.300:FF:000066">
    <property type="entry name" value="ABC transporter B family member 1"/>
    <property type="match status" value="1"/>
</dbReference>
<keyword evidence="9 11" id="KW-0472">Membrane</keyword>
<evidence type="ECO:0000256" key="1">
    <source>
        <dbReference type="ARBA" id="ARBA00004651"/>
    </source>
</evidence>
<keyword evidence="10" id="KW-0325">Glycoprotein</keyword>
<dbReference type="Pfam" id="PF00005">
    <property type="entry name" value="ABC_tran"/>
    <property type="match status" value="2"/>
</dbReference>
<evidence type="ECO:0000313" key="15">
    <source>
        <dbReference type="Proteomes" id="UP000824469"/>
    </source>
</evidence>
<dbReference type="PROSITE" id="PS00211">
    <property type="entry name" value="ABC_TRANSPORTER_1"/>
    <property type="match status" value="2"/>
</dbReference>
<comment type="caution">
    <text evidence="14">The sequence shown here is derived from an EMBL/GenBank/DDBJ whole genome shotgun (WGS) entry which is preliminary data.</text>
</comment>
<dbReference type="Gene3D" id="1.20.1560.10">
    <property type="entry name" value="ABC transporter type 1, transmembrane domain"/>
    <property type="match status" value="1"/>
</dbReference>
<evidence type="ECO:0000256" key="8">
    <source>
        <dbReference type="ARBA" id="ARBA00022989"/>
    </source>
</evidence>
<dbReference type="InterPro" id="IPR027417">
    <property type="entry name" value="P-loop_NTPase"/>
</dbReference>
<dbReference type="SMART" id="SM00382">
    <property type="entry name" value="AAA"/>
    <property type="match status" value="2"/>
</dbReference>
<organism evidence="14 15">
    <name type="scientific">Taxus chinensis</name>
    <name type="common">Chinese yew</name>
    <name type="synonym">Taxus wallichiana var. chinensis</name>
    <dbReference type="NCBI Taxonomy" id="29808"/>
    <lineage>
        <taxon>Eukaryota</taxon>
        <taxon>Viridiplantae</taxon>
        <taxon>Streptophyta</taxon>
        <taxon>Embryophyta</taxon>
        <taxon>Tracheophyta</taxon>
        <taxon>Spermatophyta</taxon>
        <taxon>Pinopsida</taxon>
        <taxon>Pinidae</taxon>
        <taxon>Conifers II</taxon>
        <taxon>Cupressales</taxon>
        <taxon>Taxaceae</taxon>
        <taxon>Taxus</taxon>
    </lineage>
</organism>
<dbReference type="CDD" id="cd18577">
    <property type="entry name" value="ABC_6TM_Pgp_ABCB1_D1_like"/>
    <property type="match status" value="1"/>
</dbReference>
<keyword evidence="8 11" id="KW-1133">Transmembrane helix</keyword>
<name>A0AA38F3T6_TAXCH</name>
<dbReference type="PROSITE" id="PS50893">
    <property type="entry name" value="ABC_TRANSPORTER_2"/>
    <property type="match status" value="1"/>
</dbReference>
<keyword evidence="7" id="KW-0067">ATP-binding</keyword>
<dbReference type="InterPro" id="IPR003439">
    <property type="entry name" value="ABC_transporter-like_ATP-bd"/>
</dbReference>
<evidence type="ECO:0000259" key="12">
    <source>
        <dbReference type="PROSITE" id="PS50893"/>
    </source>
</evidence>
<dbReference type="InterPro" id="IPR003593">
    <property type="entry name" value="AAA+_ATPase"/>
</dbReference>
<keyword evidence="5" id="KW-0677">Repeat</keyword>
<dbReference type="GO" id="GO:0140359">
    <property type="term" value="F:ABC-type transporter activity"/>
    <property type="evidence" value="ECO:0007669"/>
    <property type="project" value="InterPro"/>
</dbReference>
<comment type="subcellular location">
    <subcellularLocation>
        <location evidence="1">Cell membrane</location>
        <topology evidence="1">Multi-pass membrane protein</topology>
    </subcellularLocation>
</comment>
<dbReference type="Gene3D" id="3.40.50.300">
    <property type="entry name" value="P-loop containing nucleotide triphosphate hydrolases"/>
    <property type="match status" value="2"/>
</dbReference>
<evidence type="ECO:0000256" key="6">
    <source>
        <dbReference type="ARBA" id="ARBA00022741"/>
    </source>
</evidence>
<dbReference type="AlphaFoldDB" id="A0AA38F3T6"/>
<evidence type="ECO:0000256" key="2">
    <source>
        <dbReference type="ARBA" id="ARBA00007577"/>
    </source>
</evidence>
<feature type="domain" description="ABC transporter" evidence="12">
    <location>
        <begin position="354"/>
        <end position="590"/>
    </location>
</feature>
<feature type="transmembrane region" description="Helical" evidence="11">
    <location>
        <begin position="78"/>
        <end position="97"/>
    </location>
</feature>
<dbReference type="PANTHER" id="PTHR45136">
    <property type="entry name" value="ABC TRANSPORTER DOMAIN-CONTAINING PROTEIN"/>
    <property type="match status" value="1"/>
</dbReference>
<keyword evidence="3" id="KW-0813">Transport</keyword>
<dbReference type="FunFam" id="3.40.50.300:FF:000604">
    <property type="entry name" value="ABC transporter B family member 28"/>
    <property type="match status" value="1"/>
</dbReference>
<dbReference type="CDD" id="cd03249">
    <property type="entry name" value="ABC_MTABC3_MDL1_MDL2"/>
    <property type="match status" value="1"/>
</dbReference>
<dbReference type="GO" id="GO:0005737">
    <property type="term" value="C:cytoplasm"/>
    <property type="evidence" value="ECO:0007669"/>
    <property type="project" value="UniProtKB-ARBA"/>
</dbReference>
<feature type="domain" description="ABC transmembrane type-1" evidence="13">
    <location>
        <begin position="691"/>
        <end position="799"/>
    </location>
</feature>
<keyword evidence="6" id="KW-0547">Nucleotide-binding</keyword>
<keyword evidence="15" id="KW-1185">Reference proteome</keyword>
<comment type="similarity">
    <text evidence="2">Belongs to the ABC transporter superfamily. ABCB family. Multidrug resistance exporter (TC 3.A.1.201) subfamily.</text>
</comment>
<feature type="domain" description="ABC transmembrane type-1" evidence="13">
    <location>
        <begin position="30"/>
        <end position="319"/>
    </location>
</feature>
<dbReference type="Pfam" id="PF00664">
    <property type="entry name" value="ABC_membrane"/>
    <property type="match status" value="2"/>
</dbReference>
<evidence type="ECO:0000256" key="5">
    <source>
        <dbReference type="ARBA" id="ARBA00022737"/>
    </source>
</evidence>
<feature type="non-terminal residue" evidence="14">
    <location>
        <position position="1015"/>
    </location>
</feature>
<feature type="transmembrane region" description="Helical" evidence="11">
    <location>
        <begin position="153"/>
        <end position="173"/>
    </location>
</feature>
<dbReference type="PROSITE" id="PS50929">
    <property type="entry name" value="ABC_TM1F"/>
    <property type="match status" value="2"/>
</dbReference>
<evidence type="ECO:0000256" key="4">
    <source>
        <dbReference type="ARBA" id="ARBA00022692"/>
    </source>
</evidence>
<dbReference type="InterPro" id="IPR036640">
    <property type="entry name" value="ABC1_TM_sf"/>
</dbReference>
<evidence type="ECO:0000256" key="10">
    <source>
        <dbReference type="ARBA" id="ARBA00023180"/>
    </source>
</evidence>
<feature type="transmembrane region" description="Helical" evidence="11">
    <location>
        <begin position="259"/>
        <end position="278"/>
    </location>
</feature>
<sequence>NGRSNDSAAPSMSVWKVFKYADHVDMLTMALGTFGSIAEGLSVPAAWIIWAGLANAIGSGSSHKDDGITTKINKEVTYFLYLAAGASIAVFVEAFFWTRSGERQASRLRRKFLRAVLRQDAQFFDTSSVDTAEVVNSVTNDTLLIQDVLSEKVPFFIMNITNFIGSCAATFYLSWRLTLVTFPLVTLLIIPGLIYGKFLMRLASNMHAQYKRAGTIVGQALSSIRTVYSFTGEYNVINKYSSVLNATVKLGLKEGLAKGLAIGSNGFIFVIWAAMALYGSSMVMSHAITAGRILSIGLLVTHGGMALAIALPNLKYFSEAAIAAFHISKMIDSVPEIDHTEETGIVLEKVSGEVQFKNVQFTYPSRPETMIFRDFSLSVPAGHSMALVGASGSGKSTTILLLERFYNPISGEILLDGVNIQTLQLKWLRSQMGLVSQEPTLFATSIRENISFGKENATMDEITTAAMAANAHSFITQLPQGYDTQVGERGVQMSGGQKQRIAIARAMLKNPPIMLLDEATSALDAESEHIVQDALDKASKGRTTIVVAHRVSTVRAADTIAVVQDGCVIESGGHHELIQNPSGKYAALVQLQQHTVKTEKDGKCTSDQILRTSSRDLEIRSDIFRSMWKLYFYLRKGRIKYNYSDKTRTPTIYRMLALNSTEWKNAALGCLGAIGYGAHESCLFHHSGKHVWSFVVNVIEHYNFAVMGEFLTRRVRMRMLSKILTFEVGWFDMDENSSGAVGSRLSKEANMASLILLYCSVRSLVGDRLSLMVESLSAVAIACAISLVVAWRFAIAMLGRIGRIIADAGSMTSDIAKGVDAVKSVFVILDRNSSMNPEDIEGLEPEKIDGNVELRNVDFAYPARPDVTVLRDFCLEIKAGNSVALVGQSGCGKSTIIGLVERFYDPLKGMVLIDHKDIKLFNLRCLRHFIGLVGQEPTLFAGSIRDNIVYGKEDATEAEVIDAAEAANAHGFICHLENGYDTNTGDRGLQLSGGQKQRIAIARAILKKPKYLTSR</sequence>
<reference evidence="14 15" key="1">
    <citation type="journal article" date="2021" name="Nat. Plants">
        <title>The Taxus genome provides insights into paclitaxel biosynthesis.</title>
        <authorList>
            <person name="Xiong X."/>
            <person name="Gou J."/>
            <person name="Liao Q."/>
            <person name="Li Y."/>
            <person name="Zhou Q."/>
            <person name="Bi G."/>
            <person name="Li C."/>
            <person name="Du R."/>
            <person name="Wang X."/>
            <person name="Sun T."/>
            <person name="Guo L."/>
            <person name="Liang H."/>
            <person name="Lu P."/>
            <person name="Wu Y."/>
            <person name="Zhang Z."/>
            <person name="Ro D.K."/>
            <person name="Shang Y."/>
            <person name="Huang S."/>
            <person name="Yan J."/>
        </authorList>
    </citation>
    <scope>NUCLEOTIDE SEQUENCE [LARGE SCALE GENOMIC DNA]</scope>
    <source>
        <strain evidence="14">Ta-2019</strain>
    </source>
</reference>
<protein>
    <submittedName>
        <fullName evidence="14">Uncharacterized protein</fullName>
    </submittedName>
</protein>
<evidence type="ECO:0000256" key="7">
    <source>
        <dbReference type="ARBA" id="ARBA00022840"/>
    </source>
</evidence>
<evidence type="ECO:0000256" key="11">
    <source>
        <dbReference type="SAM" id="Phobius"/>
    </source>
</evidence>
<dbReference type="SUPFAM" id="SSF90123">
    <property type="entry name" value="ABC transporter transmembrane region"/>
    <property type="match status" value="2"/>
</dbReference>
<dbReference type="Proteomes" id="UP000824469">
    <property type="component" value="Unassembled WGS sequence"/>
</dbReference>
<gene>
    <name evidence="14" type="ORF">KI387_043410</name>
</gene>
<evidence type="ECO:0000259" key="13">
    <source>
        <dbReference type="PROSITE" id="PS50929"/>
    </source>
</evidence>
<dbReference type="OMA" id="NIEAGSH"/>
<keyword evidence="4 11" id="KW-0812">Transmembrane</keyword>
<dbReference type="InterPro" id="IPR017871">
    <property type="entry name" value="ABC_transporter-like_CS"/>
</dbReference>
<evidence type="ECO:0000256" key="9">
    <source>
        <dbReference type="ARBA" id="ARBA00023136"/>
    </source>
</evidence>
<feature type="transmembrane region" description="Helical" evidence="11">
    <location>
        <begin position="290"/>
        <end position="311"/>
    </location>
</feature>